<proteinExistence type="predicted"/>
<dbReference type="Proteomes" id="UP001392437">
    <property type="component" value="Unassembled WGS sequence"/>
</dbReference>
<reference evidence="1 2" key="1">
    <citation type="submission" date="2023-01" db="EMBL/GenBank/DDBJ databases">
        <title>Analysis of 21 Apiospora genomes using comparative genomics revels a genus with tremendous synthesis potential of carbohydrate active enzymes and secondary metabolites.</title>
        <authorList>
            <person name="Sorensen T."/>
        </authorList>
    </citation>
    <scope>NUCLEOTIDE SEQUENCE [LARGE SCALE GENOMIC DNA]</scope>
    <source>
        <strain evidence="1 2">CBS 117206</strain>
    </source>
</reference>
<dbReference type="EMBL" id="JAQQWP010000002">
    <property type="protein sequence ID" value="KAK8130419.1"/>
    <property type="molecule type" value="Genomic_DNA"/>
</dbReference>
<evidence type="ECO:0000313" key="2">
    <source>
        <dbReference type="Proteomes" id="UP001392437"/>
    </source>
</evidence>
<accession>A0AAW0R959</accession>
<evidence type="ECO:0000313" key="1">
    <source>
        <dbReference type="EMBL" id="KAK8130419.1"/>
    </source>
</evidence>
<sequence>MHNLWMRPSAREEADAFPKAVSDIEHPEVTIFHAPQGDRPGHGQSQCRNRLYDAAFRARKADRRALTLDYQYQPTLEWYHALKEEGRSHSYVKVDSWDRALDDLMGR</sequence>
<keyword evidence="2" id="KW-1185">Reference proteome</keyword>
<comment type="caution">
    <text evidence="1">The sequence shown here is derived from an EMBL/GenBank/DDBJ whole genome shotgun (WGS) entry which is preliminary data.</text>
</comment>
<protein>
    <submittedName>
        <fullName evidence="1">Uncharacterized protein</fullName>
    </submittedName>
</protein>
<gene>
    <name evidence="1" type="ORF">PG999_002799</name>
</gene>
<dbReference type="AlphaFoldDB" id="A0AAW0R959"/>
<name>A0AAW0R959_9PEZI</name>
<organism evidence="1 2">
    <name type="scientific">Apiospora kogelbergensis</name>
    <dbReference type="NCBI Taxonomy" id="1337665"/>
    <lineage>
        <taxon>Eukaryota</taxon>
        <taxon>Fungi</taxon>
        <taxon>Dikarya</taxon>
        <taxon>Ascomycota</taxon>
        <taxon>Pezizomycotina</taxon>
        <taxon>Sordariomycetes</taxon>
        <taxon>Xylariomycetidae</taxon>
        <taxon>Amphisphaeriales</taxon>
        <taxon>Apiosporaceae</taxon>
        <taxon>Apiospora</taxon>
    </lineage>
</organism>